<sequence length="85" mass="9693">MENQTASNEKNGVSYKDLFEAEQKKRQEAEKDRDELLEKYNSVVQDREKVIASIQMVSVKAVAGMLSDLQSIARQAPRFEAMERG</sequence>
<feature type="region of interest" description="Disordered" evidence="1">
    <location>
        <begin position="1"/>
        <end position="33"/>
    </location>
</feature>
<dbReference type="GeneID" id="74947927"/>
<proteinExistence type="predicted"/>
<dbReference type="Proteomes" id="UP001059771">
    <property type="component" value="Chromosome"/>
</dbReference>
<evidence type="ECO:0000313" key="2">
    <source>
        <dbReference type="EMBL" id="UVS68865.1"/>
    </source>
</evidence>
<dbReference type="AlphaFoldDB" id="A0A977IDM9"/>
<feature type="compositionally biased region" description="Polar residues" evidence="1">
    <location>
        <begin position="1"/>
        <end position="11"/>
    </location>
</feature>
<protein>
    <submittedName>
        <fullName evidence="2">Uncharacterized protein</fullName>
    </submittedName>
</protein>
<feature type="compositionally biased region" description="Basic and acidic residues" evidence="1">
    <location>
        <begin position="17"/>
        <end position="33"/>
    </location>
</feature>
<gene>
    <name evidence="2" type="ORF">NWT39_13270</name>
</gene>
<dbReference type="EMBL" id="CP103305">
    <property type="protein sequence ID" value="UVS68865.1"/>
    <property type="molecule type" value="Genomic_DNA"/>
</dbReference>
<name>A0A977IDM9_9ARCH</name>
<dbReference type="RefSeq" id="WP_144239736.1">
    <property type="nucleotide sequence ID" value="NZ_CP103305.1"/>
</dbReference>
<evidence type="ECO:0000256" key="1">
    <source>
        <dbReference type="SAM" id="MobiDB-lite"/>
    </source>
</evidence>
<accession>A0A977IDM9</accession>
<organism evidence="2">
    <name type="scientific">Nitrososphaera viennensis</name>
    <dbReference type="NCBI Taxonomy" id="1034015"/>
    <lineage>
        <taxon>Archaea</taxon>
        <taxon>Nitrososphaerota</taxon>
        <taxon>Nitrososphaeria</taxon>
        <taxon>Nitrososphaerales</taxon>
        <taxon>Nitrososphaeraceae</taxon>
        <taxon>Nitrososphaera</taxon>
    </lineage>
</organism>
<reference evidence="2" key="1">
    <citation type="submission" date="2022-08" db="EMBL/GenBank/DDBJ databases">
        <title>Dynamic responses of ammonia-oxidizing microbial communities induced by reactive oxygen species (ROS) in fluctuating redox aquifers.</title>
        <authorList>
            <person name="Wang P."/>
            <person name="Wang H."/>
        </authorList>
    </citation>
    <scope>NUCLEOTIDE SEQUENCE</scope>
    <source>
        <strain evidence="2">PLX03</strain>
    </source>
</reference>